<name>A0ABR2IF27_9EUKA</name>
<gene>
    <name evidence="1" type="ORF">M9Y10_012632</name>
</gene>
<dbReference type="Proteomes" id="UP001470230">
    <property type="component" value="Unassembled WGS sequence"/>
</dbReference>
<comment type="caution">
    <text evidence="1">The sequence shown here is derived from an EMBL/GenBank/DDBJ whole genome shotgun (WGS) entry which is preliminary data.</text>
</comment>
<protein>
    <submittedName>
        <fullName evidence="1">Uncharacterized protein</fullName>
    </submittedName>
</protein>
<proteinExistence type="predicted"/>
<sequence length="510" mass="58890">MSDYSESNPLDYLGNPVYEVDYLNTLNTVTSTLSPNDAADYFDKTLSHFEEGSYIDKKTATTILRSVRKLIRDDQIYQAFKTDGFSKLPFGSYSNEVYPILYDLVQRHPDVFNQQDDQIGNKLLKSFVDDPKKGLSITAKAAQKYVNDPTLYLWSILDVIKNRQAISCIKNDPELLSTLLSIVVYLCQNSDEYRNERLVEWFSIIDDELLSEQSKDEQYLRQVYISLCYLRDEARKFNKKKQLQLKLPINKMIIHLNYDHVQGPILALLVDRAELNPDELNNKKLIRTLFTVAENKNLKSTIVLMKLATSDNLVREVFGNGDWLLKELPETVDTIRLFLVAFEHVEMRDEISRNQNFIPFLKTIIKKLNSSGVITIVCTVIRRIQLDQAYVKSMSDQGLVSTFIQTAKSTDDETKVSSHSLLLFLNTVAEHSYLDEYVSMTKFVSDKVKTDKSLSEIASYVAVTFAQYSNCRQKFRELHLDDFFETQKGNKKSKRLAKNAEKFLDRMNSE</sequence>
<dbReference type="EMBL" id="JAPFFF010000018">
    <property type="protein sequence ID" value="KAK8860940.1"/>
    <property type="molecule type" value="Genomic_DNA"/>
</dbReference>
<accession>A0ABR2IF27</accession>
<evidence type="ECO:0000313" key="2">
    <source>
        <dbReference type="Proteomes" id="UP001470230"/>
    </source>
</evidence>
<evidence type="ECO:0000313" key="1">
    <source>
        <dbReference type="EMBL" id="KAK8860940.1"/>
    </source>
</evidence>
<reference evidence="1 2" key="1">
    <citation type="submission" date="2024-04" db="EMBL/GenBank/DDBJ databases">
        <title>Tritrichomonas musculus Genome.</title>
        <authorList>
            <person name="Alves-Ferreira E."/>
            <person name="Grigg M."/>
            <person name="Lorenzi H."/>
            <person name="Galac M."/>
        </authorList>
    </citation>
    <scope>NUCLEOTIDE SEQUENCE [LARGE SCALE GENOMIC DNA]</scope>
    <source>
        <strain evidence="1 2">EAF2021</strain>
    </source>
</reference>
<keyword evidence="2" id="KW-1185">Reference proteome</keyword>
<organism evidence="1 2">
    <name type="scientific">Tritrichomonas musculus</name>
    <dbReference type="NCBI Taxonomy" id="1915356"/>
    <lineage>
        <taxon>Eukaryota</taxon>
        <taxon>Metamonada</taxon>
        <taxon>Parabasalia</taxon>
        <taxon>Tritrichomonadida</taxon>
        <taxon>Tritrichomonadidae</taxon>
        <taxon>Tritrichomonas</taxon>
    </lineage>
</organism>